<comment type="caution">
    <text evidence="10">The sequence shown here is derived from an EMBL/GenBank/DDBJ whole genome shotgun (WGS) entry which is preliminary data.</text>
</comment>
<keyword evidence="5 6" id="KW-0539">Nucleus</keyword>
<evidence type="ECO:0000313" key="10">
    <source>
        <dbReference type="EMBL" id="CDO52549.1"/>
    </source>
</evidence>
<evidence type="ECO:0000256" key="7">
    <source>
        <dbReference type="PROSITE-ProRule" id="PRU00221"/>
    </source>
</evidence>
<dbReference type="Pfam" id="PF08145">
    <property type="entry name" value="BOP1NT"/>
    <property type="match status" value="1"/>
</dbReference>
<dbReference type="GO" id="GO:0005654">
    <property type="term" value="C:nucleoplasm"/>
    <property type="evidence" value="ECO:0007669"/>
    <property type="project" value="UniProtKB-SubCell"/>
</dbReference>
<dbReference type="GO" id="GO:0070545">
    <property type="term" value="C:PeBoW complex"/>
    <property type="evidence" value="ECO:0007669"/>
    <property type="project" value="TreeGrafter"/>
</dbReference>
<evidence type="ECO:0000256" key="6">
    <source>
        <dbReference type="HAMAP-Rule" id="MF_03027"/>
    </source>
</evidence>
<evidence type="ECO:0000256" key="5">
    <source>
        <dbReference type="ARBA" id="ARBA00023242"/>
    </source>
</evidence>
<evidence type="ECO:0000313" key="11">
    <source>
        <dbReference type="Proteomes" id="UP000242525"/>
    </source>
</evidence>
<name>A0A0J9X542_GEOCN</name>
<organism evidence="10 11">
    <name type="scientific">Geotrichum candidum</name>
    <name type="common">Oospora lactis</name>
    <name type="synonym">Dipodascus geotrichum</name>
    <dbReference type="NCBI Taxonomy" id="1173061"/>
    <lineage>
        <taxon>Eukaryota</taxon>
        <taxon>Fungi</taxon>
        <taxon>Dikarya</taxon>
        <taxon>Ascomycota</taxon>
        <taxon>Saccharomycotina</taxon>
        <taxon>Dipodascomycetes</taxon>
        <taxon>Dipodascales</taxon>
        <taxon>Dipodascaceae</taxon>
        <taxon>Geotrichum</taxon>
    </lineage>
</organism>
<dbReference type="Pfam" id="PF00400">
    <property type="entry name" value="WD40"/>
    <property type="match status" value="3"/>
</dbReference>
<dbReference type="EMBL" id="CCBN010000003">
    <property type="protein sequence ID" value="CDO52549.1"/>
    <property type="molecule type" value="Genomic_DNA"/>
</dbReference>
<comment type="similarity">
    <text evidence="6">Belongs to the WD repeat BOP1/ERB1 family.</text>
</comment>
<evidence type="ECO:0000259" key="9">
    <source>
        <dbReference type="SMART" id="SM01035"/>
    </source>
</evidence>
<dbReference type="PROSITE" id="PS50294">
    <property type="entry name" value="WD_REPEATS_REGION"/>
    <property type="match status" value="2"/>
</dbReference>
<keyword evidence="3 7" id="KW-0853">WD repeat</keyword>
<dbReference type="Gene3D" id="2.130.10.10">
    <property type="entry name" value="YVTN repeat-like/Quinoprotein amine dehydrogenase"/>
    <property type="match status" value="1"/>
</dbReference>
<comment type="subunit">
    <text evidence="6">Component of the NOP7 complex, composed of ERB1, NOP7 and YTM1. Within the NOP7 complex ERB1 appears to interact directly with NOP7 and YTM1. The NOP7 complex also associates with the 66S pre-ribosome.</text>
</comment>
<feature type="compositionally biased region" description="Basic and acidic residues" evidence="8">
    <location>
        <begin position="500"/>
        <end position="512"/>
    </location>
</feature>
<evidence type="ECO:0000256" key="1">
    <source>
        <dbReference type="ARBA" id="ARBA00022517"/>
    </source>
</evidence>
<feature type="compositionally biased region" description="Acidic residues" evidence="8">
    <location>
        <begin position="112"/>
        <end position="125"/>
    </location>
</feature>
<feature type="repeat" description="WD" evidence="7">
    <location>
        <begin position="749"/>
        <end position="780"/>
    </location>
</feature>
<feature type="compositionally biased region" description="Basic and acidic residues" evidence="8">
    <location>
        <begin position="100"/>
        <end position="110"/>
    </location>
</feature>
<dbReference type="InterPro" id="IPR015943">
    <property type="entry name" value="WD40/YVTN_repeat-like_dom_sf"/>
</dbReference>
<accession>A0A0J9X542</accession>
<gene>
    <name evidence="6" type="primary">ERB1</name>
    <name evidence="10" type="ORF">BN980_GECA03s03673g</name>
</gene>
<feature type="repeat" description="WD" evidence="7">
    <location>
        <begin position="811"/>
        <end position="837"/>
    </location>
</feature>
<feature type="compositionally biased region" description="Acidic residues" evidence="8">
    <location>
        <begin position="70"/>
        <end position="99"/>
    </location>
</feature>
<keyword evidence="11" id="KW-1185">Reference proteome</keyword>
<feature type="region of interest" description="Disordered" evidence="8">
    <location>
        <begin position="487"/>
        <end position="517"/>
    </location>
</feature>
<dbReference type="SMART" id="SM01035">
    <property type="entry name" value="BOP1NT"/>
    <property type="match status" value="1"/>
</dbReference>
<dbReference type="SMART" id="SM00320">
    <property type="entry name" value="WD40"/>
    <property type="match status" value="5"/>
</dbReference>
<protein>
    <recommendedName>
        <fullName evidence="6">Ribosome biogenesis protein ERB1</fullName>
    </recommendedName>
    <alternativeName>
        <fullName evidence="6">Eukaryotic ribosome biogenesis protein 1</fullName>
    </alternativeName>
</protein>
<feature type="region of interest" description="Disordered" evidence="8">
    <location>
        <begin position="333"/>
        <end position="355"/>
    </location>
</feature>
<feature type="region of interest" description="Disordered" evidence="8">
    <location>
        <begin position="563"/>
        <end position="593"/>
    </location>
</feature>
<dbReference type="PANTHER" id="PTHR17605:SF0">
    <property type="entry name" value="RIBOSOME BIOGENESIS PROTEIN BOP1"/>
    <property type="match status" value="1"/>
</dbReference>
<dbReference type="GO" id="GO:0000466">
    <property type="term" value="P:maturation of 5.8S rRNA from tricistronic rRNA transcript (SSU-rRNA, 5.8S rRNA, LSU-rRNA)"/>
    <property type="evidence" value="ECO:0007669"/>
    <property type="project" value="UniProtKB-UniRule"/>
</dbReference>
<feature type="compositionally biased region" description="Acidic residues" evidence="8">
    <location>
        <begin position="48"/>
        <end position="58"/>
    </location>
</feature>
<reference evidence="10" key="1">
    <citation type="submission" date="2014-03" db="EMBL/GenBank/DDBJ databases">
        <authorList>
            <person name="Casaregola S."/>
        </authorList>
    </citation>
    <scope>NUCLEOTIDE SEQUENCE [LARGE SCALE GENOMIC DNA]</scope>
    <source>
        <strain evidence="10">CLIB 918</strain>
    </source>
</reference>
<feature type="region of interest" description="Disordered" evidence="8">
    <location>
        <begin position="1"/>
        <end position="168"/>
    </location>
</feature>
<dbReference type="GO" id="GO:0030687">
    <property type="term" value="C:preribosome, large subunit precursor"/>
    <property type="evidence" value="ECO:0007669"/>
    <property type="project" value="UniProtKB-UniRule"/>
</dbReference>
<dbReference type="PANTHER" id="PTHR17605">
    <property type="entry name" value="RIBOSOME BIOGENESIS PROTEIN BOP1 BLOCK OF PROLIFERATION 1 PROTEIN"/>
    <property type="match status" value="1"/>
</dbReference>
<dbReference type="InterPro" id="IPR019775">
    <property type="entry name" value="WD40_repeat_CS"/>
</dbReference>
<dbReference type="SUPFAM" id="SSF50978">
    <property type="entry name" value="WD40 repeat-like"/>
    <property type="match status" value="1"/>
</dbReference>
<sequence length="837" mass="93693">MARTRSKTVSKSDAVSKVAEPEVVEVDVSDTSDVQPEAGSGKKRAIDEDASDNEDLENADQLSIPSLVVSDDEDDEDDEEAAEGGDEADADSDFDSEAEREDRELEKLLGEEASDAEFSSEEDSDGQVTYVKGADGKPRPIRPEIIPVYESDDTDQEDNNTIGNVPLSAYDQFPHIGYDIDGKRIMRPATGSALDALLDSIDLPEGWTGLLDKETGGSLNLTKEELELVKRIQKGENPDDSVNPYEDYVDWFSGELQVTPVTAVPEPKRRFVPSKHEAKRVMKIVRAIREGRIVPNKPKKTEEEEEAEQIFDIWADNLPEGTDHVMNLRAPKLPPPTNEESYNPPEEYLPDDKEREEWEKTEIGERERNFLPKKYPSLRQVPGYTEAIRERFERSLDLYLAPRVRRAKLNIDPDSLIPELPSPKDLRPFPIKCSTIFKGHRGRVRAVSIDPSGQFLATGGDDGTVRVWELLTGRELWRLNVVKGDSHADDEKDLEDSDSDAERDRSEDDHVDSVQWNPNADTGLLAVAAGDNVYLLVPPVFDTEIESRGRELIEAGWGYASKETNGNVKSDATELDASKQEGENLDDEDEDDDEPYVKKKIVANWTKPGAKLADNGVGVIVRCKKTIKKLSWHRRGDYFLTVAPTAQNTAVLVHQLSKHNSQSPFRKSKGIVQDALFHPFRPHLYVATQRYIRVYDLAAQVLAKKLQPGVRWISGIDIHPQGDNVLASSYDKRVIWHDLDLSSKPYKTLRYHDKAVRAVRFHKSLPLFVSASDDGLINVFHGSVYDDLMKNPLLVPLKKLQGHSVVNSLGVLDVAWHSKEAWLVSAGADGTARLWTA</sequence>
<evidence type="ECO:0000256" key="4">
    <source>
        <dbReference type="ARBA" id="ARBA00022737"/>
    </source>
</evidence>
<feature type="repeat" description="WD" evidence="7">
    <location>
        <begin position="437"/>
        <end position="478"/>
    </location>
</feature>
<keyword evidence="1 6" id="KW-0690">Ribosome biogenesis</keyword>
<dbReference type="InterPro" id="IPR036322">
    <property type="entry name" value="WD40_repeat_dom_sf"/>
</dbReference>
<dbReference type="FunFam" id="2.130.10.10:FF:000061">
    <property type="entry name" value="Ribosome biogenesis protein BOP1 homolog"/>
    <property type="match status" value="1"/>
</dbReference>
<dbReference type="GO" id="GO:0043021">
    <property type="term" value="F:ribonucleoprotein complex binding"/>
    <property type="evidence" value="ECO:0007669"/>
    <property type="project" value="UniProtKB-UniRule"/>
</dbReference>
<dbReference type="HAMAP" id="MF_03027">
    <property type="entry name" value="BOP1"/>
    <property type="match status" value="1"/>
</dbReference>
<evidence type="ECO:0000256" key="8">
    <source>
        <dbReference type="SAM" id="MobiDB-lite"/>
    </source>
</evidence>
<feature type="domain" description="BOP1 N-terminal" evidence="9">
    <location>
        <begin position="170"/>
        <end position="430"/>
    </location>
</feature>
<dbReference type="InterPro" id="IPR001680">
    <property type="entry name" value="WD40_rpt"/>
</dbReference>
<dbReference type="PROSITE" id="PS00678">
    <property type="entry name" value="WD_REPEATS_1"/>
    <property type="match status" value="1"/>
</dbReference>
<feature type="compositionally biased region" description="Acidic residues" evidence="8">
    <location>
        <begin position="583"/>
        <end position="593"/>
    </location>
</feature>
<dbReference type="OrthoDB" id="5571054at2759"/>
<dbReference type="STRING" id="1173061.A0A0J9X542"/>
<comment type="subcellular location">
    <subcellularLocation>
        <location evidence="6">Nucleus</location>
        <location evidence="6">Nucleolus</location>
    </subcellularLocation>
    <subcellularLocation>
        <location evidence="6">Nucleus</location>
        <location evidence="6">Nucleoplasm</location>
    </subcellularLocation>
</comment>
<proteinExistence type="inferred from homology"/>
<evidence type="ECO:0000256" key="3">
    <source>
        <dbReference type="ARBA" id="ARBA00022574"/>
    </source>
</evidence>
<dbReference type="InterPro" id="IPR028598">
    <property type="entry name" value="BOP1/Erb1"/>
</dbReference>
<dbReference type="AlphaFoldDB" id="A0A0J9X542"/>
<keyword evidence="2 6" id="KW-0698">rRNA processing</keyword>
<dbReference type="GO" id="GO:0000463">
    <property type="term" value="P:maturation of LSU-rRNA from tricistronic rRNA transcript (SSU-rRNA, 5.8S rRNA, LSU-rRNA)"/>
    <property type="evidence" value="ECO:0007669"/>
    <property type="project" value="UniProtKB-UniRule"/>
</dbReference>
<dbReference type="Proteomes" id="UP000242525">
    <property type="component" value="Unassembled WGS sequence"/>
</dbReference>
<dbReference type="PROSITE" id="PS50082">
    <property type="entry name" value="WD_REPEATS_2"/>
    <property type="match status" value="3"/>
</dbReference>
<keyword evidence="4" id="KW-0677">Repeat</keyword>
<dbReference type="InterPro" id="IPR012953">
    <property type="entry name" value="BOP1_N_dom"/>
</dbReference>
<evidence type="ECO:0000256" key="2">
    <source>
        <dbReference type="ARBA" id="ARBA00022552"/>
    </source>
</evidence>
<comment type="function">
    <text evidence="6">Component of the NOP7 complex, which is required for maturation of the 25S and 5.8S ribosomal RNAs and formation of the 60S ribosome.</text>
</comment>